<evidence type="ECO:0000313" key="4">
    <source>
        <dbReference type="Proteomes" id="UP001221411"/>
    </source>
</evidence>
<gene>
    <name evidence="3" type="ORF">POL67_27680</name>
</gene>
<evidence type="ECO:0000256" key="2">
    <source>
        <dbReference type="SAM" id="Phobius"/>
    </source>
</evidence>
<comment type="caution">
    <text evidence="3">The sequence shown here is derived from an EMBL/GenBank/DDBJ whole genome shotgun (WGS) entry which is preliminary data.</text>
</comment>
<proteinExistence type="predicted"/>
<keyword evidence="2" id="KW-1133">Transmembrane helix</keyword>
<keyword evidence="4" id="KW-1185">Reference proteome</keyword>
<sequence>MRRLTLAIERVLPVGILVVAVIGVPVMILSPEGLPRLRGLERELEQVEEESAEMHREIDALRGRVERLRDDPTAVERIARDNLGLVRQTEVVFQFPASR</sequence>
<protein>
    <submittedName>
        <fullName evidence="3">Septum formation initiator family protein</fullName>
    </submittedName>
</protein>
<organism evidence="3 4">
    <name type="scientific">Polyangium mundeleinium</name>
    <dbReference type="NCBI Taxonomy" id="2995306"/>
    <lineage>
        <taxon>Bacteria</taxon>
        <taxon>Pseudomonadati</taxon>
        <taxon>Myxococcota</taxon>
        <taxon>Polyangia</taxon>
        <taxon>Polyangiales</taxon>
        <taxon>Polyangiaceae</taxon>
        <taxon>Polyangium</taxon>
    </lineage>
</organism>
<dbReference type="EMBL" id="JAQNDO010000001">
    <property type="protein sequence ID" value="MDC0745145.1"/>
    <property type="molecule type" value="Genomic_DNA"/>
</dbReference>
<evidence type="ECO:0000256" key="1">
    <source>
        <dbReference type="SAM" id="Coils"/>
    </source>
</evidence>
<feature type="coiled-coil region" evidence="1">
    <location>
        <begin position="37"/>
        <end position="71"/>
    </location>
</feature>
<keyword evidence="2" id="KW-0472">Membrane</keyword>
<feature type="transmembrane region" description="Helical" evidence="2">
    <location>
        <begin position="12"/>
        <end position="30"/>
    </location>
</feature>
<dbReference type="Pfam" id="PF04977">
    <property type="entry name" value="DivIC"/>
    <property type="match status" value="1"/>
</dbReference>
<name>A0ABT5ETJ9_9BACT</name>
<evidence type="ECO:0000313" key="3">
    <source>
        <dbReference type="EMBL" id="MDC0745145.1"/>
    </source>
</evidence>
<dbReference type="Proteomes" id="UP001221411">
    <property type="component" value="Unassembled WGS sequence"/>
</dbReference>
<reference evidence="3 4" key="1">
    <citation type="submission" date="2022-11" db="EMBL/GenBank/DDBJ databases">
        <title>Minimal conservation of predation-associated metabolite biosynthetic gene clusters underscores biosynthetic potential of Myxococcota including descriptions for ten novel species: Archangium lansinium sp. nov., Myxococcus landrumus sp. nov., Nannocystis bai.</title>
        <authorList>
            <person name="Ahearne A."/>
            <person name="Stevens C."/>
            <person name="Dowd S."/>
        </authorList>
    </citation>
    <scope>NUCLEOTIDE SEQUENCE [LARGE SCALE GENOMIC DNA]</scope>
    <source>
        <strain evidence="3 4">RJM3</strain>
    </source>
</reference>
<accession>A0ABT5ETJ9</accession>
<keyword evidence="2" id="KW-0812">Transmembrane</keyword>
<dbReference type="RefSeq" id="WP_232379981.1">
    <property type="nucleotide sequence ID" value="NZ_JAQNDO010000001.1"/>
</dbReference>
<keyword evidence="1" id="KW-0175">Coiled coil</keyword>
<dbReference type="InterPro" id="IPR007060">
    <property type="entry name" value="FtsL/DivIC"/>
</dbReference>